<organism evidence="2 4">
    <name type="scientific">Didymodactylos carnosus</name>
    <dbReference type="NCBI Taxonomy" id="1234261"/>
    <lineage>
        <taxon>Eukaryota</taxon>
        <taxon>Metazoa</taxon>
        <taxon>Spiralia</taxon>
        <taxon>Gnathifera</taxon>
        <taxon>Rotifera</taxon>
        <taxon>Eurotatoria</taxon>
        <taxon>Bdelloidea</taxon>
        <taxon>Philodinida</taxon>
        <taxon>Philodinidae</taxon>
        <taxon>Didymodactylos</taxon>
    </lineage>
</organism>
<feature type="compositionally biased region" description="Polar residues" evidence="1">
    <location>
        <begin position="1"/>
        <end position="16"/>
    </location>
</feature>
<proteinExistence type="predicted"/>
<dbReference type="AlphaFoldDB" id="A0A815J246"/>
<keyword evidence="4" id="KW-1185">Reference proteome</keyword>
<sequence length="228" mass="26238">HVMASNTCTVLNTNAIQNDDTTHQNQHQNDNEQNDNEDAIDNQHNNNDSIDDATDVKLSETSDDDSASGSNSSDKPDDEEMDKVHKKRTSRRDHSPNKKEVQRILDLIEPILNKSKPLKIKALTRPHLDFELKEMFSKFAVVTKTDEDFKSVQERILTVVRPLTNLWSKILKVKKRKKALKLEKIEPLLQQTALLFGQTYPPKQPHTDGNERYEDINTLKLKTLPEFE</sequence>
<evidence type="ECO:0000313" key="2">
    <source>
        <dbReference type="EMBL" id="CAF1371022.1"/>
    </source>
</evidence>
<dbReference type="Proteomes" id="UP000681722">
    <property type="component" value="Unassembled WGS sequence"/>
</dbReference>
<accession>A0A815J246</accession>
<reference evidence="2" key="1">
    <citation type="submission" date="2021-02" db="EMBL/GenBank/DDBJ databases">
        <authorList>
            <person name="Nowell W R."/>
        </authorList>
    </citation>
    <scope>NUCLEOTIDE SEQUENCE</scope>
</reference>
<comment type="caution">
    <text evidence="2">The sequence shown here is derived from an EMBL/GenBank/DDBJ whole genome shotgun (WGS) entry which is preliminary data.</text>
</comment>
<dbReference type="EMBL" id="CAJOBC010075571">
    <property type="protein sequence ID" value="CAF4257407.1"/>
    <property type="molecule type" value="Genomic_DNA"/>
</dbReference>
<dbReference type="EMBL" id="CAJNOQ010015914">
    <property type="protein sequence ID" value="CAF1371022.1"/>
    <property type="molecule type" value="Genomic_DNA"/>
</dbReference>
<protein>
    <submittedName>
        <fullName evidence="2">Uncharacterized protein</fullName>
    </submittedName>
</protein>
<dbReference type="Proteomes" id="UP000663829">
    <property type="component" value="Unassembled WGS sequence"/>
</dbReference>
<evidence type="ECO:0000313" key="3">
    <source>
        <dbReference type="EMBL" id="CAF4257407.1"/>
    </source>
</evidence>
<feature type="non-terminal residue" evidence="2">
    <location>
        <position position="1"/>
    </location>
</feature>
<feature type="compositionally biased region" description="Low complexity" evidence="1">
    <location>
        <begin position="17"/>
        <end position="28"/>
    </location>
</feature>
<feature type="region of interest" description="Disordered" evidence="1">
    <location>
        <begin position="1"/>
        <end position="99"/>
    </location>
</feature>
<name>A0A815J246_9BILA</name>
<evidence type="ECO:0000256" key="1">
    <source>
        <dbReference type="SAM" id="MobiDB-lite"/>
    </source>
</evidence>
<evidence type="ECO:0000313" key="4">
    <source>
        <dbReference type="Proteomes" id="UP000663829"/>
    </source>
</evidence>
<gene>
    <name evidence="2" type="ORF">GPM918_LOCUS31857</name>
    <name evidence="3" type="ORF">SRO942_LOCUS32510</name>
</gene>